<accession>A0A0B0H5X2</accession>
<dbReference type="AlphaFoldDB" id="A0A0B0H5X2"/>
<proteinExistence type="predicted"/>
<keyword evidence="1" id="KW-0472">Membrane</keyword>
<dbReference type="InterPro" id="IPR021313">
    <property type="entry name" value="DUF2909"/>
</dbReference>
<feature type="transmembrane region" description="Helical" evidence="1">
    <location>
        <begin position="6"/>
        <end position="26"/>
    </location>
</feature>
<keyword evidence="3" id="KW-1185">Reference proteome</keyword>
<keyword evidence="1" id="KW-0812">Transmembrane</keyword>
<feature type="transmembrane region" description="Helical" evidence="1">
    <location>
        <begin position="38"/>
        <end position="57"/>
    </location>
</feature>
<dbReference type="Proteomes" id="UP000030856">
    <property type="component" value="Unassembled WGS sequence"/>
</dbReference>
<reference evidence="2 3" key="1">
    <citation type="journal article" date="2014" name="BMC Genomics">
        <title>The genome of the intracellular bacterium of the coastal bivalve, Solemya velum: a blueprint for thriving in and out of symbiosis.</title>
        <authorList>
            <person name="Dmytrenko O."/>
            <person name="Russell S.L."/>
            <person name="Loo W.T."/>
            <person name="Fontanez K.M."/>
            <person name="Liao L."/>
            <person name="Roeselers G."/>
            <person name="Sharma R."/>
            <person name="Stewart F.J."/>
            <person name="Newton I.L."/>
            <person name="Woyke T."/>
            <person name="Wu D."/>
            <person name="Lang J.M."/>
            <person name="Eisen J.A."/>
            <person name="Cavanaugh C.M."/>
        </authorList>
    </citation>
    <scope>NUCLEOTIDE SEQUENCE [LARGE SCALE GENOMIC DNA]</scope>
    <source>
        <strain evidence="2 3">WH</strain>
    </source>
</reference>
<name>A0A0B0H5X2_SOVGS</name>
<evidence type="ECO:0000313" key="3">
    <source>
        <dbReference type="Proteomes" id="UP000030856"/>
    </source>
</evidence>
<evidence type="ECO:0008006" key="4">
    <source>
        <dbReference type="Google" id="ProtNLM"/>
    </source>
</evidence>
<organism evidence="2 3">
    <name type="scientific">Solemya velum gill symbiont</name>
    <dbReference type="NCBI Taxonomy" id="2340"/>
    <lineage>
        <taxon>Bacteria</taxon>
        <taxon>Pseudomonadati</taxon>
        <taxon>Pseudomonadota</taxon>
        <taxon>Gammaproteobacteria</taxon>
        <taxon>sulfur-oxidizing symbionts</taxon>
    </lineage>
</organism>
<evidence type="ECO:0000256" key="1">
    <source>
        <dbReference type="SAM" id="Phobius"/>
    </source>
</evidence>
<sequence length="67" mass="7216">MIKTLIIINLVLILASLGSGMFFLAKDDGKGNRVVTSLTIRVALSFTLIGLILVGYFSGNLVPHQIQ</sequence>
<dbReference type="RefSeq" id="WP_043118092.1">
    <property type="nucleotide sequence ID" value="NZ_JRAA01000003.1"/>
</dbReference>
<dbReference type="NCBIfam" id="NF033233">
    <property type="entry name" value="twin_helix"/>
    <property type="match status" value="1"/>
</dbReference>
<dbReference type="EMBL" id="JRAA01000003">
    <property type="protein sequence ID" value="KHF24062.1"/>
    <property type="molecule type" value="Genomic_DNA"/>
</dbReference>
<dbReference type="STRING" id="2340.JV46_27380"/>
<keyword evidence="1" id="KW-1133">Transmembrane helix</keyword>
<gene>
    <name evidence="2" type="ORF">JV46_27380</name>
</gene>
<protein>
    <recommendedName>
        <fullName evidence="4">Twin transmembrane helix small protein</fullName>
    </recommendedName>
</protein>
<dbReference type="OrthoDB" id="7028362at2"/>
<comment type="caution">
    <text evidence="2">The sequence shown here is derived from an EMBL/GenBank/DDBJ whole genome shotgun (WGS) entry which is preliminary data.</text>
</comment>
<dbReference type="GeneID" id="86990619"/>
<dbReference type="Pfam" id="PF11137">
    <property type="entry name" value="DUF2909"/>
    <property type="match status" value="1"/>
</dbReference>
<evidence type="ECO:0000313" key="2">
    <source>
        <dbReference type="EMBL" id="KHF24062.1"/>
    </source>
</evidence>